<dbReference type="KEGG" id="sqz:FQU76_19815"/>
<evidence type="ECO:0000313" key="2">
    <source>
        <dbReference type="Proteomes" id="UP000320580"/>
    </source>
</evidence>
<dbReference type="Proteomes" id="UP000320580">
    <property type="component" value="Chromosome"/>
</dbReference>
<protein>
    <submittedName>
        <fullName evidence="1">Uncharacterized protein</fullName>
    </submittedName>
</protein>
<accession>A0A5B8JAJ3</accession>
<proteinExistence type="predicted"/>
<keyword evidence="2" id="KW-1185">Reference proteome</keyword>
<dbReference type="OrthoDB" id="9897969at2"/>
<reference evidence="1 2" key="1">
    <citation type="submission" date="2019-07" db="EMBL/GenBank/DDBJ databases">
        <authorList>
            <person name="Zhu P."/>
        </authorList>
    </citation>
    <scope>NUCLEOTIDE SEQUENCE [LARGE SCALE GENOMIC DNA]</scope>
    <source>
        <strain evidence="1 2">SSL-25</strain>
    </source>
</reference>
<dbReference type="EMBL" id="CP042266">
    <property type="protein sequence ID" value="QDY78366.1"/>
    <property type="molecule type" value="Genomic_DNA"/>
</dbReference>
<organism evidence="1 2">
    <name type="scientific">Streptomyces qinzhouensis</name>
    <dbReference type="NCBI Taxonomy" id="2599401"/>
    <lineage>
        <taxon>Bacteria</taxon>
        <taxon>Bacillati</taxon>
        <taxon>Actinomycetota</taxon>
        <taxon>Actinomycetes</taxon>
        <taxon>Kitasatosporales</taxon>
        <taxon>Streptomycetaceae</taxon>
        <taxon>Streptomyces</taxon>
    </lineage>
</organism>
<name>A0A5B8JAJ3_9ACTN</name>
<evidence type="ECO:0000313" key="1">
    <source>
        <dbReference type="EMBL" id="QDY78366.1"/>
    </source>
</evidence>
<dbReference type="RefSeq" id="WP_146481681.1">
    <property type="nucleotide sequence ID" value="NZ_CP042266.1"/>
</dbReference>
<gene>
    <name evidence="1" type="ORF">FQU76_19815</name>
</gene>
<sequence length="75" mass="7735">MAVFSEGTTFRGMADYPGGNDGYVTLTFSVDNTITTPVSTLTPLEIANAISAAAQAKGYPKIVFSGPPAPVQVNP</sequence>
<dbReference type="AlphaFoldDB" id="A0A5B8JAJ3"/>